<feature type="domain" description="DNA methylase adenine-specific" evidence="5">
    <location>
        <begin position="44"/>
        <end position="164"/>
    </location>
</feature>
<feature type="non-terminal residue" evidence="6">
    <location>
        <position position="242"/>
    </location>
</feature>
<dbReference type="InterPro" id="IPR050953">
    <property type="entry name" value="N4_N6_ade-DNA_methylase"/>
</dbReference>
<dbReference type="GO" id="GO:0003677">
    <property type="term" value="F:DNA binding"/>
    <property type="evidence" value="ECO:0007669"/>
    <property type="project" value="InterPro"/>
</dbReference>
<evidence type="ECO:0000256" key="4">
    <source>
        <dbReference type="ARBA" id="ARBA00047942"/>
    </source>
</evidence>
<evidence type="ECO:0000256" key="3">
    <source>
        <dbReference type="ARBA" id="ARBA00022679"/>
    </source>
</evidence>
<dbReference type="InterPro" id="IPR029063">
    <property type="entry name" value="SAM-dependent_MTases_sf"/>
</dbReference>
<sequence length="242" mass="28103">SFAANQYSWLYSAPNNYSWYIPSEEVIIEVLYEFSKYNLGKLNTDVLGTVYEEYVDRIDRKNKGQYYTPREIISFIWDLVGFIDENAFFIFENGKRKPKLILDPAVGSAGFLVESARRIQELTHYNNKDIEDLYEIFHALYDGLFGCDISLFAYYIAEVNLIIQITPIIKNIVDVAKNLQQLPFTLGLIPYDSLALHNPKLIGVSDTTEYIKNSKDPYERLNPLADKYKKDVLDKIKETKDF</sequence>
<evidence type="ECO:0000256" key="2">
    <source>
        <dbReference type="ARBA" id="ARBA00022603"/>
    </source>
</evidence>
<gene>
    <name evidence="6" type="ORF">S03H2_60383</name>
</gene>
<dbReference type="SUPFAM" id="SSF53335">
    <property type="entry name" value="S-adenosyl-L-methionine-dependent methyltransferases"/>
    <property type="match status" value="1"/>
</dbReference>
<dbReference type="GO" id="GO:0032259">
    <property type="term" value="P:methylation"/>
    <property type="evidence" value="ECO:0007669"/>
    <property type="project" value="UniProtKB-KW"/>
</dbReference>
<proteinExistence type="predicted"/>
<dbReference type="Pfam" id="PF02384">
    <property type="entry name" value="N6_Mtase"/>
    <property type="match status" value="1"/>
</dbReference>
<dbReference type="EMBL" id="BARU01038906">
    <property type="protein sequence ID" value="GAH88908.1"/>
    <property type="molecule type" value="Genomic_DNA"/>
</dbReference>
<keyword evidence="3" id="KW-0808">Transferase</keyword>
<evidence type="ECO:0000259" key="5">
    <source>
        <dbReference type="Pfam" id="PF02384"/>
    </source>
</evidence>
<reference evidence="6" key="1">
    <citation type="journal article" date="2014" name="Front. Microbiol.">
        <title>High frequency of phylogenetically diverse reductive dehalogenase-homologous genes in deep subseafloor sedimentary metagenomes.</title>
        <authorList>
            <person name="Kawai M."/>
            <person name="Futagami T."/>
            <person name="Toyoda A."/>
            <person name="Takaki Y."/>
            <person name="Nishi S."/>
            <person name="Hori S."/>
            <person name="Arai W."/>
            <person name="Tsubouchi T."/>
            <person name="Morono Y."/>
            <person name="Uchiyama I."/>
            <person name="Ito T."/>
            <person name="Fujiyama A."/>
            <person name="Inagaki F."/>
            <person name="Takami H."/>
        </authorList>
    </citation>
    <scope>NUCLEOTIDE SEQUENCE</scope>
    <source>
        <strain evidence="6">Expedition CK06-06</strain>
    </source>
</reference>
<dbReference type="Gene3D" id="3.40.50.150">
    <property type="entry name" value="Vaccinia Virus protein VP39"/>
    <property type="match status" value="1"/>
</dbReference>
<dbReference type="PANTHER" id="PTHR33841">
    <property type="entry name" value="DNA METHYLTRANSFERASE YEEA-RELATED"/>
    <property type="match status" value="1"/>
</dbReference>
<keyword evidence="2" id="KW-0489">Methyltransferase</keyword>
<comment type="catalytic activity">
    <reaction evidence="4">
        <text>a 2'-deoxyadenosine in DNA + S-adenosyl-L-methionine = an N(6)-methyl-2'-deoxyadenosine in DNA + S-adenosyl-L-homocysteine + H(+)</text>
        <dbReference type="Rhea" id="RHEA:15197"/>
        <dbReference type="Rhea" id="RHEA-COMP:12418"/>
        <dbReference type="Rhea" id="RHEA-COMP:12419"/>
        <dbReference type="ChEBI" id="CHEBI:15378"/>
        <dbReference type="ChEBI" id="CHEBI:57856"/>
        <dbReference type="ChEBI" id="CHEBI:59789"/>
        <dbReference type="ChEBI" id="CHEBI:90615"/>
        <dbReference type="ChEBI" id="CHEBI:90616"/>
        <dbReference type="EC" id="2.1.1.72"/>
    </reaction>
</comment>
<dbReference type="GO" id="GO:0008170">
    <property type="term" value="F:N-methyltransferase activity"/>
    <property type="evidence" value="ECO:0007669"/>
    <property type="project" value="InterPro"/>
</dbReference>
<dbReference type="PRINTS" id="PR00507">
    <property type="entry name" value="N12N6MTFRASE"/>
</dbReference>
<accession>X1L403</accession>
<name>X1L403_9ZZZZ</name>
<evidence type="ECO:0000256" key="1">
    <source>
        <dbReference type="ARBA" id="ARBA00011900"/>
    </source>
</evidence>
<dbReference type="InterPro" id="IPR003356">
    <property type="entry name" value="DNA_methylase_A-5"/>
</dbReference>
<feature type="non-terminal residue" evidence="6">
    <location>
        <position position="1"/>
    </location>
</feature>
<protein>
    <recommendedName>
        <fullName evidence="1">site-specific DNA-methyltransferase (adenine-specific)</fullName>
        <ecNumber evidence="1">2.1.1.72</ecNumber>
    </recommendedName>
</protein>
<dbReference type="GO" id="GO:0009007">
    <property type="term" value="F:site-specific DNA-methyltransferase (adenine-specific) activity"/>
    <property type="evidence" value="ECO:0007669"/>
    <property type="project" value="UniProtKB-EC"/>
</dbReference>
<evidence type="ECO:0000313" key="6">
    <source>
        <dbReference type="EMBL" id="GAH88908.1"/>
    </source>
</evidence>
<dbReference type="AlphaFoldDB" id="X1L403"/>
<comment type="caution">
    <text evidence="6">The sequence shown here is derived from an EMBL/GenBank/DDBJ whole genome shotgun (WGS) entry which is preliminary data.</text>
</comment>
<dbReference type="EC" id="2.1.1.72" evidence="1"/>
<dbReference type="PANTHER" id="PTHR33841:SF1">
    <property type="entry name" value="DNA METHYLTRANSFERASE A"/>
    <property type="match status" value="1"/>
</dbReference>
<organism evidence="6">
    <name type="scientific">marine sediment metagenome</name>
    <dbReference type="NCBI Taxonomy" id="412755"/>
    <lineage>
        <taxon>unclassified sequences</taxon>
        <taxon>metagenomes</taxon>
        <taxon>ecological metagenomes</taxon>
    </lineage>
</organism>